<evidence type="ECO:0000256" key="1">
    <source>
        <dbReference type="SAM" id="MobiDB-lite"/>
    </source>
</evidence>
<protein>
    <submittedName>
        <fullName evidence="2">Uncharacterized protein</fullName>
    </submittedName>
</protein>
<feature type="region of interest" description="Disordered" evidence="1">
    <location>
        <begin position="18"/>
        <end position="46"/>
    </location>
</feature>
<evidence type="ECO:0000313" key="2">
    <source>
        <dbReference type="EMBL" id="KAL0915527.1"/>
    </source>
</evidence>
<organism evidence="2 3">
    <name type="scientific">Dendrobium thyrsiflorum</name>
    <name type="common">Pinecone-like raceme dendrobium</name>
    <name type="synonym">Orchid</name>
    <dbReference type="NCBI Taxonomy" id="117978"/>
    <lineage>
        <taxon>Eukaryota</taxon>
        <taxon>Viridiplantae</taxon>
        <taxon>Streptophyta</taxon>
        <taxon>Embryophyta</taxon>
        <taxon>Tracheophyta</taxon>
        <taxon>Spermatophyta</taxon>
        <taxon>Magnoliopsida</taxon>
        <taxon>Liliopsida</taxon>
        <taxon>Asparagales</taxon>
        <taxon>Orchidaceae</taxon>
        <taxon>Epidendroideae</taxon>
        <taxon>Malaxideae</taxon>
        <taxon>Dendrobiinae</taxon>
        <taxon>Dendrobium</taxon>
    </lineage>
</organism>
<evidence type="ECO:0000313" key="3">
    <source>
        <dbReference type="Proteomes" id="UP001552299"/>
    </source>
</evidence>
<accession>A0ABD0URS7</accession>
<dbReference type="EMBL" id="JANQDX010000012">
    <property type="protein sequence ID" value="KAL0915527.1"/>
    <property type="molecule type" value="Genomic_DNA"/>
</dbReference>
<proteinExistence type="predicted"/>
<name>A0ABD0URS7_DENTH</name>
<sequence length="238" mass="25049">MGSPWFCPRCTWAISSGSESFDGASSPESAIIASRDSPSGSESSSSCTCSICDSIDDVARHISTTSSLTYLSFIGATGVTEMTRQVSTGNGSSSASSASATLSSDIKSASLIGRLTKLQSPTVPFGFASFQFFLLQSGVGEPNDHSQSLLHVNLVLPTLGVQDELVDLQDHYLSPDDLFAGQNQPHAVVGILAKAAAHHHAPPCRPLQLSWSLRHFHHLLVYGSPSGVSTESPVHHLA</sequence>
<gene>
    <name evidence="2" type="ORF">M5K25_015953</name>
</gene>
<dbReference type="Proteomes" id="UP001552299">
    <property type="component" value="Unassembled WGS sequence"/>
</dbReference>
<comment type="caution">
    <text evidence="2">The sequence shown here is derived from an EMBL/GenBank/DDBJ whole genome shotgun (WGS) entry which is preliminary data.</text>
</comment>
<reference evidence="2 3" key="1">
    <citation type="journal article" date="2024" name="Plant Biotechnol. J.">
        <title>Dendrobium thyrsiflorum genome and its molecular insights into genes involved in important horticultural traits.</title>
        <authorList>
            <person name="Chen B."/>
            <person name="Wang J.Y."/>
            <person name="Zheng P.J."/>
            <person name="Li K.L."/>
            <person name="Liang Y.M."/>
            <person name="Chen X.F."/>
            <person name="Zhang C."/>
            <person name="Zhao X."/>
            <person name="He X."/>
            <person name="Zhang G.Q."/>
            <person name="Liu Z.J."/>
            <person name="Xu Q."/>
        </authorList>
    </citation>
    <scope>NUCLEOTIDE SEQUENCE [LARGE SCALE GENOMIC DNA]</scope>
    <source>
        <strain evidence="2">GZMU011</strain>
    </source>
</reference>
<dbReference type="AlphaFoldDB" id="A0ABD0URS7"/>
<feature type="compositionally biased region" description="Low complexity" evidence="1">
    <location>
        <begin position="34"/>
        <end position="46"/>
    </location>
</feature>
<keyword evidence="3" id="KW-1185">Reference proteome</keyword>